<accession>A0A1B7W092</accession>
<reference evidence="2 3" key="1">
    <citation type="submission" date="2015-09" db="EMBL/GenBank/DDBJ databases">
        <title>Whole genome shotgun sequence assembly of Aphanizomenon flos-aquae UKL13.</title>
        <authorList>
            <person name="Driscoll C."/>
        </authorList>
    </citation>
    <scope>NUCLEOTIDE SEQUENCE [LARGE SCALE GENOMIC DNA]</scope>
    <source>
        <strain evidence="2">MDT13</strain>
    </source>
</reference>
<organism evidence="2 3">
    <name type="scientific">Aphanizomenon flos-aquae LD13</name>
    <dbReference type="NCBI Taxonomy" id="1710894"/>
    <lineage>
        <taxon>Bacteria</taxon>
        <taxon>Bacillati</taxon>
        <taxon>Cyanobacteriota</taxon>
        <taxon>Cyanophyceae</taxon>
        <taxon>Nostocales</taxon>
        <taxon>Aphanizomenonaceae</taxon>
        <taxon>Aphanizomenon</taxon>
    </lineage>
</organism>
<evidence type="ECO:0000313" key="3">
    <source>
        <dbReference type="Proteomes" id="UP000092382"/>
    </source>
</evidence>
<evidence type="ECO:0008006" key="4">
    <source>
        <dbReference type="Google" id="ProtNLM"/>
    </source>
</evidence>
<proteinExistence type="predicted"/>
<protein>
    <recommendedName>
        <fullName evidence="4">PIN domain-containing protein</fullName>
    </recommendedName>
</protein>
<dbReference type="Proteomes" id="UP000092382">
    <property type="component" value="Unassembled WGS sequence"/>
</dbReference>
<feature type="region of interest" description="Disordered" evidence="1">
    <location>
        <begin position="151"/>
        <end position="174"/>
    </location>
</feature>
<dbReference type="EMBL" id="LJOY01000008">
    <property type="protein sequence ID" value="OBQ26691.1"/>
    <property type="molecule type" value="Genomic_DNA"/>
</dbReference>
<evidence type="ECO:0000256" key="1">
    <source>
        <dbReference type="SAM" id="MobiDB-lite"/>
    </source>
</evidence>
<dbReference type="PATRIC" id="fig|1710894.3.peg.1220"/>
<gene>
    <name evidence="2" type="ORF">AN481_03805</name>
</gene>
<evidence type="ECO:0000313" key="2">
    <source>
        <dbReference type="EMBL" id="OBQ26691.1"/>
    </source>
</evidence>
<comment type="caution">
    <text evidence="2">The sequence shown here is derived from an EMBL/GenBank/DDBJ whole genome shotgun (WGS) entry which is preliminary data.</text>
</comment>
<sequence>MRKVLLIDTSLLCVWLKVPRKETAGNNKWDFELVNEKILTEIEKGTTLVLPLATVIETGNHIAQAKTTNSDSKRITSEKFAEIMIYAADEKSPWAAFREQIVLWEAEGLKNLAEKFPNQAVEKTSMGDASIVVLGWYYYQEKGFHVEFLTDDNGLKSQEPPQPQPPTRRSSRGK</sequence>
<dbReference type="STRING" id="1803587.GCA_001593825_00870"/>
<dbReference type="AlphaFoldDB" id="A0A1B7W092"/>
<name>A0A1B7W092_APHFL</name>